<evidence type="ECO:0000313" key="3">
    <source>
        <dbReference type="Proteomes" id="UP000316242"/>
    </source>
</evidence>
<keyword evidence="1" id="KW-0812">Transmembrane</keyword>
<dbReference type="Proteomes" id="UP000316242">
    <property type="component" value="Unassembled WGS sequence"/>
</dbReference>
<gene>
    <name evidence="2" type="ORF">ANI01nite_32160</name>
</gene>
<proteinExistence type="predicted"/>
<feature type="transmembrane region" description="Helical" evidence="1">
    <location>
        <begin position="35"/>
        <end position="52"/>
    </location>
</feature>
<organism evidence="2 3">
    <name type="scientific">Glutamicibacter nicotianae</name>
    <name type="common">Arthrobacter nicotianae</name>
    <dbReference type="NCBI Taxonomy" id="37929"/>
    <lineage>
        <taxon>Bacteria</taxon>
        <taxon>Bacillati</taxon>
        <taxon>Actinomycetota</taxon>
        <taxon>Actinomycetes</taxon>
        <taxon>Micrococcales</taxon>
        <taxon>Micrococcaceae</taxon>
        <taxon>Glutamicibacter</taxon>
    </lineage>
</organism>
<reference evidence="2 3" key="1">
    <citation type="submission" date="2019-06" db="EMBL/GenBank/DDBJ databases">
        <title>Whole genome shotgun sequence of Glutamicibacter nicotianae NBRC 14234.</title>
        <authorList>
            <person name="Hosoyama A."/>
            <person name="Uohara A."/>
            <person name="Ohji S."/>
            <person name="Ichikawa N."/>
        </authorList>
    </citation>
    <scope>NUCLEOTIDE SEQUENCE [LARGE SCALE GENOMIC DNA]</scope>
    <source>
        <strain evidence="2 3">NBRC 14234</strain>
    </source>
</reference>
<keyword evidence="1" id="KW-1133">Transmembrane helix</keyword>
<accession>A0ABQ0RQD4</accession>
<evidence type="ECO:0000313" key="2">
    <source>
        <dbReference type="EMBL" id="GEC14013.1"/>
    </source>
</evidence>
<comment type="caution">
    <text evidence="2">The sequence shown here is derived from an EMBL/GenBank/DDBJ whole genome shotgun (WGS) entry which is preliminary data.</text>
</comment>
<name>A0ABQ0RQD4_GLUNI</name>
<keyword evidence="3" id="KW-1185">Reference proteome</keyword>
<keyword evidence="1" id="KW-0472">Membrane</keyword>
<evidence type="ECO:0000256" key="1">
    <source>
        <dbReference type="SAM" id="Phobius"/>
    </source>
</evidence>
<protein>
    <submittedName>
        <fullName evidence="2">Uncharacterized protein</fullName>
    </submittedName>
</protein>
<sequence>MGMVIISATGFIGMAWLYVSALLDPAPAPLHSVTWIDPAVILLVLVVFQLSGRRKGK</sequence>
<dbReference type="EMBL" id="BJNE01000026">
    <property type="protein sequence ID" value="GEC14013.1"/>
    <property type="molecule type" value="Genomic_DNA"/>
</dbReference>